<name>A0A024H2H6_9MICC</name>
<evidence type="ECO:0000313" key="3">
    <source>
        <dbReference type="Proteomes" id="UP000035722"/>
    </source>
</evidence>
<dbReference type="EMBL" id="CAQI01000042">
    <property type="protein sequence ID" value="CCQ46072.1"/>
    <property type="molecule type" value="Genomic_DNA"/>
</dbReference>
<evidence type="ECO:0000313" key="2">
    <source>
        <dbReference type="EMBL" id="CCQ46072.1"/>
    </source>
</evidence>
<protein>
    <submittedName>
        <fullName evidence="2">Putative membrane protein</fullName>
    </submittedName>
</protein>
<reference evidence="3" key="1">
    <citation type="journal article" date="2014" name="Genome Announc.">
        <title>Genome Sequence of Arthrobacter siccitolerans 4J27, a Xeroprotectant-Producing Desiccation-Tolerant Microorganism.</title>
        <authorList>
            <person name="Manzanera M."/>
            <person name="Santa-Cruz-Calvo L."/>
            <person name="Vilchez J.I."/>
            <person name="Garcia-Fontana C."/>
            <person name="Silva-Castro G.A."/>
            <person name="Calvo C."/>
            <person name="Gonzalez-Lopez J."/>
        </authorList>
    </citation>
    <scope>NUCLEOTIDE SEQUENCE [LARGE SCALE GENOMIC DNA]</scope>
    <source>
        <strain evidence="3">4J27</strain>
    </source>
</reference>
<comment type="caution">
    <text evidence="2">The sequence shown here is derived from an EMBL/GenBank/DDBJ whole genome shotgun (WGS) entry which is preliminary data.</text>
</comment>
<feature type="transmembrane region" description="Helical" evidence="1">
    <location>
        <begin position="194"/>
        <end position="217"/>
    </location>
</feature>
<organism evidence="2 3">
    <name type="scientific">Pseudarthrobacter siccitolerans</name>
    <dbReference type="NCBI Taxonomy" id="861266"/>
    <lineage>
        <taxon>Bacteria</taxon>
        <taxon>Bacillati</taxon>
        <taxon>Actinomycetota</taxon>
        <taxon>Actinomycetes</taxon>
        <taxon>Micrococcales</taxon>
        <taxon>Micrococcaceae</taxon>
        <taxon>Pseudarthrobacter</taxon>
    </lineage>
</organism>
<accession>A0A024H2H6</accession>
<feature type="transmembrane region" description="Helical" evidence="1">
    <location>
        <begin position="31"/>
        <end position="49"/>
    </location>
</feature>
<feature type="transmembrane region" description="Helical" evidence="1">
    <location>
        <begin position="95"/>
        <end position="113"/>
    </location>
</feature>
<feature type="transmembrane region" description="Helical" evidence="1">
    <location>
        <begin position="259"/>
        <end position="282"/>
    </location>
</feature>
<feature type="transmembrane region" description="Helical" evidence="1">
    <location>
        <begin position="61"/>
        <end position="83"/>
    </location>
</feature>
<keyword evidence="1" id="KW-1133">Transmembrane helix</keyword>
<dbReference type="AlphaFoldDB" id="A0A024H2H6"/>
<dbReference type="STRING" id="861266.ARTSIC4J27_2032"/>
<keyword evidence="1" id="KW-0812">Transmembrane</keyword>
<keyword evidence="1" id="KW-0472">Membrane</keyword>
<sequence length="307" mass="33709">MLILRRRLTVDDLCGRQTPPMLTHLKAHRTLWALIGLLTLVVSAAGIWNPDIYQGIVAPSIIPGAYSQDLISAAAAVGLLYLSLARSSDRPKAQIIALGLLGYLFYAYGIYTIERAYNGLYLVYMAIFALSFWAMVCAGTARRRETGQVTQVTLPRRLRLVSASGALLQPLIFYPLWIAMLLPLMRTGEQIDSLYSIYILDLCFIMPAFLILAFLTFRSHPLGLILLPALYVLGFTLIFSLAVGEIVKPLFNAALSPAAFWPAALLSMFFLVLGALHLRALIITTHEKTVRHAAGTGIEATTSGGQR</sequence>
<gene>
    <name evidence="2" type="ORF">ARTSIC4J27_2032</name>
</gene>
<keyword evidence="3" id="KW-1185">Reference proteome</keyword>
<evidence type="ECO:0000256" key="1">
    <source>
        <dbReference type="SAM" id="Phobius"/>
    </source>
</evidence>
<feature type="transmembrane region" description="Helical" evidence="1">
    <location>
        <begin position="160"/>
        <end position="182"/>
    </location>
</feature>
<proteinExistence type="predicted"/>
<dbReference type="Proteomes" id="UP000035722">
    <property type="component" value="Unassembled WGS sequence"/>
</dbReference>
<feature type="transmembrane region" description="Helical" evidence="1">
    <location>
        <begin position="119"/>
        <end position="139"/>
    </location>
</feature>
<feature type="transmembrane region" description="Helical" evidence="1">
    <location>
        <begin position="224"/>
        <end position="247"/>
    </location>
</feature>